<protein>
    <submittedName>
        <fullName evidence="6">Uncharacterized protein</fullName>
    </submittedName>
</protein>
<dbReference type="InterPro" id="IPR002657">
    <property type="entry name" value="BilAc:Na_symport/Acr3"/>
</dbReference>
<organism evidence="6 7">
    <name type="scientific">Steroidobacter agaridevorans</name>
    <dbReference type="NCBI Taxonomy" id="2695856"/>
    <lineage>
        <taxon>Bacteria</taxon>
        <taxon>Pseudomonadati</taxon>
        <taxon>Pseudomonadota</taxon>
        <taxon>Gammaproteobacteria</taxon>
        <taxon>Steroidobacterales</taxon>
        <taxon>Steroidobacteraceae</taxon>
        <taxon>Steroidobacter</taxon>
    </lineage>
</organism>
<gene>
    <name evidence="6" type="ORF">GCM10011487_26940</name>
</gene>
<evidence type="ECO:0000256" key="5">
    <source>
        <dbReference type="SAM" id="Phobius"/>
    </source>
</evidence>
<evidence type="ECO:0000256" key="4">
    <source>
        <dbReference type="ARBA" id="ARBA00023136"/>
    </source>
</evidence>
<feature type="transmembrane region" description="Helical" evidence="5">
    <location>
        <begin position="56"/>
        <end position="77"/>
    </location>
</feature>
<evidence type="ECO:0000256" key="3">
    <source>
        <dbReference type="ARBA" id="ARBA00022989"/>
    </source>
</evidence>
<dbReference type="Proteomes" id="UP000445000">
    <property type="component" value="Unassembled WGS sequence"/>
</dbReference>
<evidence type="ECO:0000256" key="1">
    <source>
        <dbReference type="ARBA" id="ARBA00004141"/>
    </source>
</evidence>
<dbReference type="Gene3D" id="1.20.1530.20">
    <property type="match status" value="1"/>
</dbReference>
<dbReference type="AlphaFoldDB" id="A0A829YBE3"/>
<evidence type="ECO:0000256" key="2">
    <source>
        <dbReference type="ARBA" id="ARBA00022692"/>
    </source>
</evidence>
<feature type="transmembrane region" description="Helical" evidence="5">
    <location>
        <begin position="115"/>
        <end position="136"/>
    </location>
</feature>
<feature type="transmembrane region" description="Helical" evidence="5">
    <location>
        <begin position="174"/>
        <end position="196"/>
    </location>
</feature>
<dbReference type="EMBL" id="BLJN01000002">
    <property type="protein sequence ID" value="GFE80694.1"/>
    <property type="molecule type" value="Genomic_DNA"/>
</dbReference>
<keyword evidence="2 5" id="KW-0812">Transmembrane</keyword>
<feature type="transmembrane region" description="Helical" evidence="5">
    <location>
        <begin position="20"/>
        <end position="44"/>
    </location>
</feature>
<evidence type="ECO:0000313" key="7">
    <source>
        <dbReference type="Proteomes" id="UP000445000"/>
    </source>
</evidence>
<dbReference type="RefSeq" id="WP_161812348.1">
    <property type="nucleotide sequence ID" value="NZ_BLJN01000002.1"/>
</dbReference>
<feature type="transmembrane region" description="Helical" evidence="5">
    <location>
        <begin position="89"/>
        <end position="109"/>
    </location>
</feature>
<accession>A0A829YBE3</accession>
<evidence type="ECO:0000313" key="6">
    <source>
        <dbReference type="EMBL" id="GFE80694.1"/>
    </source>
</evidence>
<keyword evidence="7" id="KW-1185">Reference proteome</keyword>
<name>A0A829YBE3_9GAMM</name>
<reference evidence="7" key="1">
    <citation type="submission" date="2020-01" db="EMBL/GenBank/DDBJ databases">
        <title>'Steroidobacter agaridevorans' sp. nov., agar-degrading bacteria isolated from rhizosphere soils.</title>
        <authorList>
            <person name="Ikenaga M."/>
            <person name="Kataoka M."/>
            <person name="Murouchi A."/>
            <person name="Katsuragi S."/>
            <person name="Sakai M."/>
        </authorList>
    </citation>
    <scope>NUCLEOTIDE SEQUENCE [LARGE SCALE GENOMIC DNA]</scope>
    <source>
        <strain evidence="7">YU21-B</strain>
    </source>
</reference>
<sequence length="208" mass="21661">MPPLLPRKESKAGGDEHYALGLMAILALLAIVVTPLEIMILQSVAGRPLEMASGTVVRVVLISTLLPLAAGMSLRAFIPGLVARIERPIALIAKVLLPVAVVVLLVAAAPAMLALIGHGGILIAMFIFLSVGLAVGHVLGRPDRNHSVVLALSTACRHPAIALSIAAANFPGEQFGAIILIYVLLGAIVAVPYLAWHRRQSRTALGPA</sequence>
<comment type="caution">
    <text evidence="6">The sequence shown here is derived from an EMBL/GenBank/DDBJ whole genome shotgun (WGS) entry which is preliminary data.</text>
</comment>
<feature type="transmembrane region" description="Helical" evidence="5">
    <location>
        <begin position="148"/>
        <end position="168"/>
    </location>
</feature>
<dbReference type="InterPro" id="IPR038770">
    <property type="entry name" value="Na+/solute_symporter_sf"/>
</dbReference>
<keyword evidence="3 5" id="KW-1133">Transmembrane helix</keyword>
<keyword evidence="4 5" id="KW-0472">Membrane</keyword>
<comment type="subcellular location">
    <subcellularLocation>
        <location evidence="1">Membrane</location>
        <topology evidence="1">Multi-pass membrane protein</topology>
    </subcellularLocation>
</comment>
<dbReference type="GO" id="GO:0016020">
    <property type="term" value="C:membrane"/>
    <property type="evidence" value="ECO:0007669"/>
    <property type="project" value="UniProtKB-SubCell"/>
</dbReference>
<proteinExistence type="predicted"/>
<dbReference type="Pfam" id="PF01758">
    <property type="entry name" value="SBF"/>
    <property type="match status" value="1"/>
</dbReference>